<reference evidence="8" key="1">
    <citation type="submission" date="2019-04" db="EMBL/GenBank/DDBJ databases">
        <title>Sequencing of skin fungus with MAO and IRED activity.</title>
        <authorList>
            <person name="Marsaioli A.J."/>
            <person name="Bonatto J.M.C."/>
            <person name="Reis Junior O."/>
        </authorList>
    </citation>
    <scope>NUCLEOTIDE SEQUENCE</scope>
    <source>
        <strain evidence="8">28M1</strain>
    </source>
</reference>
<feature type="region of interest" description="Disordered" evidence="7">
    <location>
        <begin position="32"/>
        <end position="85"/>
    </location>
</feature>
<comment type="similarity">
    <text evidence="6">Belongs to the WD repeat TRM82 family.</text>
</comment>
<evidence type="ECO:0000256" key="5">
    <source>
        <dbReference type="ARBA" id="ARBA00023242"/>
    </source>
</evidence>
<dbReference type="InterPro" id="IPR015943">
    <property type="entry name" value="WD40/YVTN_repeat-like_dom_sf"/>
</dbReference>
<dbReference type="SMART" id="SM00320">
    <property type="entry name" value="WD40"/>
    <property type="match status" value="3"/>
</dbReference>
<evidence type="ECO:0000256" key="6">
    <source>
        <dbReference type="HAMAP-Rule" id="MF_03056"/>
    </source>
</evidence>
<dbReference type="AlphaFoldDB" id="A0A9P4WPZ5"/>
<keyword evidence="4 6" id="KW-0677">Repeat</keyword>
<dbReference type="GO" id="GO:0005634">
    <property type="term" value="C:nucleus"/>
    <property type="evidence" value="ECO:0007669"/>
    <property type="project" value="UniProtKB-SubCell"/>
</dbReference>
<feature type="compositionally biased region" description="Gly residues" evidence="7">
    <location>
        <begin position="459"/>
        <end position="475"/>
    </location>
</feature>
<comment type="function">
    <text evidence="6">Required for the formation of N(7)-methylguanine at position 46 (m7G46) in tRNA. In the complex, it is required to stabilize and induce conformational changes of the catalytic subunit.</text>
</comment>
<keyword evidence="9" id="KW-1185">Reference proteome</keyword>
<sequence length="500" mass="54808">MTFPYQCLAARESTETGPGGWTLFGASGSTLVAQSSSGGTSTWTKPDDVVAKPEPKEEKEYKEEEQPPQKKVKLSQPPKQQNANFSNLIVSSDGRYIVGVTGEDKCIRVFKTDIQNQLQQLSERHMTRRPCSIALTSDDSIILCADKFGDVYSLPLLPAPDYQAPEAPEEPVQEAEWVPSATVLTVHSGRNRKTLEDQLKQKKKGPAPPKDEMKFEHQLLLGHVSMLTDIVTARTDDNRSYIITADRDEHVRVSRGIPQAHIIEGFCFGHEAFINKLCVTRSGRLVSGGGDPYLYVWDWRNFKLLKELPILDVVADHLKSRPELAATEATKVAVSGIWSVPHQNEILVACEGVPALFSFKVDATTNTSSAATEYSSAIALKGNALDVAFLPMSPTSSAAVVSIDNVHKPASTKEVREEKEVHRLQCFSSQENGKWQEDSHTSEALKSFHEQVFDVEAGAIGGDGSATGNEKGGLGSADDKALRDMLYSVENLRKRPGAED</sequence>
<organism evidence="8 9">
    <name type="scientific">Didymella heteroderae</name>
    <dbReference type="NCBI Taxonomy" id="1769908"/>
    <lineage>
        <taxon>Eukaryota</taxon>
        <taxon>Fungi</taxon>
        <taxon>Dikarya</taxon>
        <taxon>Ascomycota</taxon>
        <taxon>Pezizomycotina</taxon>
        <taxon>Dothideomycetes</taxon>
        <taxon>Pleosporomycetidae</taxon>
        <taxon>Pleosporales</taxon>
        <taxon>Pleosporineae</taxon>
        <taxon>Didymellaceae</taxon>
        <taxon>Didymella</taxon>
    </lineage>
</organism>
<keyword evidence="5 6" id="KW-0539">Nucleus</keyword>
<dbReference type="SUPFAM" id="SSF50978">
    <property type="entry name" value="WD40 repeat-like"/>
    <property type="match status" value="1"/>
</dbReference>
<keyword evidence="3 6" id="KW-0819">tRNA processing</keyword>
<evidence type="ECO:0000313" key="9">
    <source>
        <dbReference type="Proteomes" id="UP000758155"/>
    </source>
</evidence>
<dbReference type="InterPro" id="IPR036322">
    <property type="entry name" value="WD40_repeat_dom_sf"/>
</dbReference>
<comment type="caution">
    <text evidence="8">The sequence shown here is derived from an EMBL/GenBank/DDBJ whole genome shotgun (WGS) entry which is preliminary data.</text>
</comment>
<accession>A0A9P4WPZ5</accession>
<evidence type="ECO:0000313" key="8">
    <source>
        <dbReference type="EMBL" id="KAF3038511.1"/>
    </source>
</evidence>
<keyword evidence="2 6" id="KW-0853">WD repeat</keyword>
<dbReference type="GO" id="GO:0005829">
    <property type="term" value="C:cytosol"/>
    <property type="evidence" value="ECO:0007669"/>
    <property type="project" value="TreeGrafter"/>
</dbReference>
<dbReference type="PANTHER" id="PTHR16288:SF0">
    <property type="entry name" value="TRNA (GUANINE-N(7)-)-METHYLTRANSFERASE NON-CATALYTIC SUBUNIT WDR4"/>
    <property type="match status" value="1"/>
</dbReference>
<dbReference type="GO" id="GO:0106004">
    <property type="term" value="P:tRNA (guanine-N7)-methylation"/>
    <property type="evidence" value="ECO:0007669"/>
    <property type="project" value="UniProtKB-UniRule"/>
</dbReference>
<evidence type="ECO:0000256" key="1">
    <source>
        <dbReference type="ARBA" id="ARBA00004123"/>
    </source>
</evidence>
<feature type="region of interest" description="Disordered" evidence="7">
    <location>
        <begin position="459"/>
        <end position="478"/>
    </location>
</feature>
<dbReference type="Pfam" id="PF00400">
    <property type="entry name" value="WD40"/>
    <property type="match status" value="1"/>
</dbReference>
<comment type="subcellular location">
    <subcellularLocation>
        <location evidence="1 6">Nucleus</location>
    </subcellularLocation>
</comment>
<dbReference type="InterPro" id="IPR001680">
    <property type="entry name" value="WD40_rpt"/>
</dbReference>
<evidence type="ECO:0000256" key="7">
    <source>
        <dbReference type="SAM" id="MobiDB-lite"/>
    </source>
</evidence>
<name>A0A9P4WPZ5_9PLEO</name>
<evidence type="ECO:0000256" key="4">
    <source>
        <dbReference type="ARBA" id="ARBA00022737"/>
    </source>
</evidence>
<feature type="compositionally biased region" description="Basic and acidic residues" evidence="7">
    <location>
        <begin position="45"/>
        <end position="68"/>
    </location>
</feature>
<dbReference type="EMBL" id="SWKV01000036">
    <property type="protein sequence ID" value="KAF3038511.1"/>
    <property type="molecule type" value="Genomic_DNA"/>
</dbReference>
<dbReference type="Gene3D" id="2.130.10.10">
    <property type="entry name" value="YVTN repeat-like/Quinoprotein amine dehydrogenase"/>
    <property type="match status" value="1"/>
</dbReference>
<dbReference type="HAMAP" id="MF_03056">
    <property type="entry name" value="TRM82"/>
    <property type="match status" value="1"/>
</dbReference>
<evidence type="ECO:0000256" key="3">
    <source>
        <dbReference type="ARBA" id="ARBA00022694"/>
    </source>
</evidence>
<dbReference type="Proteomes" id="UP000758155">
    <property type="component" value="Unassembled WGS sequence"/>
</dbReference>
<dbReference type="InterPro" id="IPR028884">
    <property type="entry name" value="Trm82"/>
</dbReference>
<protein>
    <submittedName>
        <fullName evidence="8">tRNA (Guanine-N(7)-)-methyltransferase non-catalytic subunit trm82</fullName>
    </submittedName>
</protein>
<evidence type="ECO:0000256" key="2">
    <source>
        <dbReference type="ARBA" id="ARBA00022574"/>
    </source>
</evidence>
<comment type="pathway">
    <text evidence="6">tRNA modification; N(7)-methylguanine-tRNA biosynthesis.</text>
</comment>
<dbReference type="GO" id="GO:0043527">
    <property type="term" value="C:tRNA methyltransferase complex"/>
    <property type="evidence" value="ECO:0007669"/>
    <property type="project" value="TreeGrafter"/>
</dbReference>
<feature type="compositionally biased region" description="Polar residues" evidence="7">
    <location>
        <begin position="32"/>
        <end position="44"/>
    </location>
</feature>
<dbReference type="PANTHER" id="PTHR16288">
    <property type="entry name" value="WD40 REPEAT PROTEIN 4"/>
    <property type="match status" value="1"/>
</dbReference>
<dbReference type="OrthoDB" id="339900at2759"/>
<gene>
    <name evidence="8" type="primary">TRM82</name>
    <name evidence="8" type="ORF">E8E12_006800</name>
</gene>
<proteinExistence type="inferred from homology"/>